<evidence type="ECO:0000313" key="3">
    <source>
        <dbReference type="Proteomes" id="UP000009328"/>
    </source>
</evidence>
<dbReference type="AlphaFoldDB" id="K0KY04"/>
<protein>
    <submittedName>
        <fullName evidence="2">Uncharacterized protein</fullName>
    </submittedName>
</protein>
<organism evidence="2 3">
    <name type="scientific">Wickerhamomyces ciferrii (strain ATCC 14091 / BCRC 22168 / CBS 111 / JCM 3599 / NBRC 0793 / NRRL Y-1031 F-60-10)</name>
    <name type="common">Yeast</name>
    <name type="synonym">Pichia ciferrii</name>
    <dbReference type="NCBI Taxonomy" id="1206466"/>
    <lineage>
        <taxon>Eukaryota</taxon>
        <taxon>Fungi</taxon>
        <taxon>Dikarya</taxon>
        <taxon>Ascomycota</taxon>
        <taxon>Saccharomycotina</taxon>
        <taxon>Saccharomycetes</taxon>
        <taxon>Phaffomycetales</taxon>
        <taxon>Wickerhamomycetaceae</taxon>
        <taxon>Wickerhamomyces</taxon>
    </lineage>
</organism>
<accession>K0KY04</accession>
<dbReference type="HOGENOM" id="CLU_960442_0_0_1"/>
<feature type="region of interest" description="Disordered" evidence="1">
    <location>
        <begin position="1"/>
        <end position="63"/>
    </location>
</feature>
<comment type="caution">
    <text evidence="2">The sequence shown here is derived from an EMBL/GenBank/DDBJ whole genome shotgun (WGS) entry which is preliminary data.</text>
</comment>
<dbReference type="EMBL" id="CAIF01000240">
    <property type="protein sequence ID" value="CCH46329.1"/>
    <property type="molecule type" value="Genomic_DNA"/>
</dbReference>
<dbReference type="InParanoid" id="K0KY04"/>
<dbReference type="Proteomes" id="UP000009328">
    <property type="component" value="Unassembled WGS sequence"/>
</dbReference>
<feature type="region of interest" description="Disordered" evidence="1">
    <location>
        <begin position="255"/>
        <end position="276"/>
    </location>
</feature>
<gene>
    <name evidence="2" type="ORF">BN7_5922</name>
</gene>
<evidence type="ECO:0000256" key="1">
    <source>
        <dbReference type="SAM" id="MobiDB-lite"/>
    </source>
</evidence>
<reference evidence="2 3" key="1">
    <citation type="journal article" date="2012" name="Eukaryot. Cell">
        <title>Draft genome sequence of Wickerhamomyces ciferrii NRRL Y-1031 F-60-10.</title>
        <authorList>
            <person name="Schneider J."/>
            <person name="Andrea H."/>
            <person name="Blom J."/>
            <person name="Jaenicke S."/>
            <person name="Ruckert C."/>
            <person name="Schorsch C."/>
            <person name="Szczepanowski R."/>
            <person name="Farwick M."/>
            <person name="Goesmann A."/>
            <person name="Puhler A."/>
            <person name="Schaffer S."/>
            <person name="Tauch A."/>
            <person name="Kohler T."/>
            <person name="Brinkrolf K."/>
        </authorList>
    </citation>
    <scope>NUCLEOTIDE SEQUENCE [LARGE SCALE GENOMIC DNA]</scope>
    <source>
        <strain evidence="3">ATCC 14091 / BCRC 22168 / CBS 111 / JCM 3599 / NBRC 0793 / NRRL Y-1031 F-60-10</strain>
    </source>
</reference>
<feature type="compositionally biased region" description="Low complexity" evidence="1">
    <location>
        <begin position="21"/>
        <end position="54"/>
    </location>
</feature>
<proteinExistence type="predicted"/>
<sequence>MNNNRKKIPQNRKKEFHRHNSYNNNNHNHNHNNYHNGNSNNQQNNNNNNNNSYQPRKPTPSIQSIHEFTPAPIYSPLELTLPYLYPKQPSTHKFNELPSIKQRQPAKISSPLNILQSTFMENLQGINPNREKLESMDPALKIIIQNKKNAKKFKLGTLEIDITKKTNILNNQQQQGPNKLINKFLQNESLSTPLKRNRDEIVDASSSIKKNKRLTEVQQDTSSMELSFEGKAMDKNDYAKLVDDSGLMIDDSILPIDEHQQSNHQQSQQQNTFDTKNLLQNTEFSFEFRK</sequence>
<feature type="compositionally biased region" description="Low complexity" evidence="1">
    <location>
        <begin position="262"/>
        <end position="271"/>
    </location>
</feature>
<keyword evidence="3" id="KW-1185">Reference proteome</keyword>
<evidence type="ECO:0000313" key="2">
    <source>
        <dbReference type="EMBL" id="CCH46329.1"/>
    </source>
</evidence>
<feature type="compositionally biased region" description="Basic residues" evidence="1">
    <location>
        <begin position="1"/>
        <end position="20"/>
    </location>
</feature>
<name>K0KY04_WICCF</name>